<dbReference type="Proteomes" id="UP000095280">
    <property type="component" value="Unplaced"/>
</dbReference>
<feature type="region of interest" description="Disordered" evidence="4">
    <location>
        <begin position="1908"/>
        <end position="1943"/>
    </location>
</feature>
<feature type="compositionally biased region" description="Low complexity" evidence="4">
    <location>
        <begin position="2080"/>
        <end position="2095"/>
    </location>
</feature>
<name>A0A1I8I0Y7_9PLAT</name>
<organism evidence="5 6">
    <name type="scientific">Macrostomum lignano</name>
    <dbReference type="NCBI Taxonomy" id="282301"/>
    <lineage>
        <taxon>Eukaryota</taxon>
        <taxon>Metazoa</taxon>
        <taxon>Spiralia</taxon>
        <taxon>Lophotrochozoa</taxon>
        <taxon>Platyhelminthes</taxon>
        <taxon>Rhabditophora</taxon>
        <taxon>Macrostomorpha</taxon>
        <taxon>Macrostomida</taxon>
        <taxon>Macrostomidae</taxon>
        <taxon>Macrostomum</taxon>
    </lineage>
</organism>
<dbReference type="PANTHER" id="PTHR24198:SF165">
    <property type="entry name" value="ANKYRIN REPEAT-CONTAINING PROTEIN-RELATED"/>
    <property type="match status" value="1"/>
</dbReference>
<dbReference type="InterPro" id="IPR002110">
    <property type="entry name" value="Ankyrin_rpt"/>
</dbReference>
<feature type="compositionally biased region" description="Low complexity" evidence="4">
    <location>
        <begin position="2044"/>
        <end position="2054"/>
    </location>
</feature>
<protein>
    <submittedName>
        <fullName evidence="6">ANK_REP_REGION domain-containing protein</fullName>
    </submittedName>
</protein>
<keyword evidence="2 3" id="KW-0040">ANK repeat</keyword>
<evidence type="ECO:0000256" key="3">
    <source>
        <dbReference type="PROSITE-ProRule" id="PRU00023"/>
    </source>
</evidence>
<feature type="region of interest" description="Disordered" evidence="4">
    <location>
        <begin position="1998"/>
        <end position="2019"/>
    </location>
</feature>
<evidence type="ECO:0000256" key="4">
    <source>
        <dbReference type="SAM" id="MobiDB-lite"/>
    </source>
</evidence>
<feature type="repeat" description="ANK" evidence="3">
    <location>
        <begin position="55"/>
        <end position="87"/>
    </location>
</feature>
<feature type="compositionally biased region" description="Basic residues" evidence="4">
    <location>
        <begin position="1924"/>
        <end position="1933"/>
    </location>
</feature>
<accession>A0A1I8I0Y7</accession>
<feature type="repeat" description="ANK" evidence="3">
    <location>
        <begin position="522"/>
        <end position="554"/>
    </location>
</feature>
<feature type="region of interest" description="Disordered" evidence="4">
    <location>
        <begin position="2076"/>
        <end position="2120"/>
    </location>
</feature>
<dbReference type="PROSITE" id="PS50297">
    <property type="entry name" value="ANK_REP_REGION"/>
    <property type="match status" value="2"/>
</dbReference>
<evidence type="ECO:0000256" key="2">
    <source>
        <dbReference type="ARBA" id="ARBA00023043"/>
    </source>
</evidence>
<dbReference type="Pfam" id="PF12796">
    <property type="entry name" value="Ank_2"/>
    <property type="match status" value="1"/>
</dbReference>
<dbReference type="SMART" id="SM00248">
    <property type="entry name" value="ANK"/>
    <property type="match status" value="7"/>
</dbReference>
<evidence type="ECO:0000313" key="5">
    <source>
        <dbReference type="Proteomes" id="UP000095280"/>
    </source>
</evidence>
<feature type="region of interest" description="Disordered" evidence="4">
    <location>
        <begin position="2231"/>
        <end position="2265"/>
    </location>
</feature>
<dbReference type="Gene3D" id="1.25.40.20">
    <property type="entry name" value="Ankyrin repeat-containing domain"/>
    <property type="match status" value="2"/>
</dbReference>
<dbReference type="SUPFAM" id="SSF48403">
    <property type="entry name" value="Ankyrin repeat"/>
    <property type="match status" value="2"/>
</dbReference>
<feature type="region of interest" description="Disordered" evidence="4">
    <location>
        <begin position="1326"/>
        <end position="1348"/>
    </location>
</feature>
<feature type="region of interest" description="Disordered" evidence="4">
    <location>
        <begin position="1699"/>
        <end position="1718"/>
    </location>
</feature>
<dbReference type="PROSITE" id="PS50088">
    <property type="entry name" value="ANK_REPEAT"/>
    <property type="match status" value="2"/>
</dbReference>
<feature type="compositionally biased region" description="Polar residues" evidence="4">
    <location>
        <begin position="2231"/>
        <end position="2246"/>
    </location>
</feature>
<feature type="compositionally biased region" description="Gly residues" evidence="4">
    <location>
        <begin position="2100"/>
        <end position="2113"/>
    </location>
</feature>
<feature type="compositionally biased region" description="Low complexity" evidence="4">
    <location>
        <begin position="1709"/>
        <end position="1718"/>
    </location>
</feature>
<proteinExistence type="predicted"/>
<evidence type="ECO:0000256" key="1">
    <source>
        <dbReference type="ARBA" id="ARBA00022737"/>
    </source>
</evidence>
<dbReference type="WBParaSite" id="maker-uti_cns_0009177-snap-gene-0.4-mRNA-1">
    <property type="protein sequence ID" value="maker-uti_cns_0009177-snap-gene-0.4-mRNA-1"/>
    <property type="gene ID" value="maker-uti_cns_0009177-snap-gene-0.4"/>
</dbReference>
<feature type="region of interest" description="Disordered" evidence="4">
    <location>
        <begin position="2040"/>
        <end position="2059"/>
    </location>
</feature>
<sequence length="2345" mass="252858">MDLFRGWLFGSPRDRAAAELMATFVSALEENNTSAVRMILQAGMVDPNIKFRARNGKTPLHITCGYNHLACTKLLLEHGANPAMRDNRGKSALMRAVSHGSPEIVRELLLADPTLLTDENEFTDFEGVSLIHYALYGAVASRAVRDANEIMKIVLAYGAAKEVCKAVQSVWILASIDLQEVVAGSLGAMNKKPPPIIYKTASDYVIQHCLINKTALGRIDLLDAAVKNCGINLNFVFDCHPGEINLPTASIPSGLCGAKDGLLSLTLPVAAILCENPDATEAILRYLKAAGATLDHRDRHGFTPTFWAAALGKLSALRYLLIEGKCSASVKSHSDLTLAHLCCAHCPDEATACAVLQLIARRGGPLDRTDKTGRTPSQLLAERSCLNVLRCLAGHRGCKAQQILPLPSLGDSGVSLLGLAVQRGWEAEVLARLCYQRREDWHRQRHHREQQHQQLLEFAVEAGHRRILEALIVFSFDFCSDEFIEGLPRRLLSMAVPQFNVKLLNLLTDRLGVDIDAIDPADGETWLTRATTGGHLGLVQFLLSAGASPDKRNAAGDSAETLAARDIKDELQFVQFMELFYSATPELWPASASSSPSAGVINASVELRTRERQVTLQLAMFTQSYLVVEYSVYFSQAVNIFRMSRRDQLPVLSDILSDIRQRVLAQRRLSMRALVAIDVKQQVSADWPVIEYAAGLTTAKLRELLCQLHHLVSPNGDQTINGFELLWLNLHLAPFDGNLKDVAQRTAPSNPIEQPTDEAVPKLGNHRHLIRSGLRSVEFARLRLSSSRLRCRRRLRKSAADSNSNGLFNSRMLEAKFSESIAEAKFGRVFFRRSSTSAGMRLFVSRSRTRSCEIFEPLHLYHFTAFAKFPGHEWRTQQLAGVDYCPGTAQAESLEDCHRVVSASAHDDALIQVADACLRGQVAARVHLGLGASVEHRGRVDQRRQNQQTAGKQADQVPVARLLGLLSLVNPDDIAVLKERQLDATSVAIGYWRRISIPNVLQRDLLSICSSVCTVAADTAKAKQVANRDEHCNDINDYKCNTAKGQRYCEAVYKAVHSFHGVQESSVLLGTASAVAAEVGAEEAFEAQASVVSSCRSRLAESTSVENWTSGSTTVSRDSIIARMLATSSFTRLMNSSKDVNRGVSLKSLASLSSRSVATVCSTARTSGRASLHTASTVALVSTMDCSTKASNSSIVRRNAATMCVRPVPDERFHSCLCCWSSPQSFVPFLQPPRSDIPENRARPAQCSTASTTPMTMSRTMEVRKTNNGRRQNLPRGQMRCSKFARGQFSAGKSRRAISAGNSRRAILGEQISAGKSRRAILGGQFSAGKSRGNSRRANLGGQFSAGKSRRANLGGEVLEIESSARRPSVERTARDGFGPRVRAEGRQGPAVQEDVGHVFVGGPAAGAGGGGVQADPVPIPAQERWARVTASARLRRGRGAAMAVARRWVAQCGSAALASRVRSARTRRRAARADPKSIGVSFWGRPAAVLAVTSAASFRRRSQWLGTHCSQIGKRAATWVSSVQISRHAGEEDLDGPFSRARSRDCESVRQRRPLREARSGLEATWTGGAVLLKMTAPAPPLRVPPEAEPSVQSSRSAGGRLASVSSAASFLTWGASSREVAVRRSQRMGGQAGGGAQVLRRVAPVPTEGPRLPVSAQAGRRGLARCSAERSRLSVTEGSLEQGCACRLRSGRQGHEVGLSHEGANGGRAAAASDDAGGRSVRNLDFVPAGVGREGEPRGGAVERGRLRVGAVELGEALAVLAPDAGALLEGAAPELGVVAEGQLGVEVHSQEPRMQLERSWRVAEEDARLDLSVDLPGVEREESDDRLGAAQVHLPADEARGDPLPTELDDEGGSPDAVVGSGEVCKEQSGAGCRLLGLETVKNVLGRRGDEVQEAAEPQVGQMLQHDVRDPSGPGAERSGRRTKARRRASGWKSEQGPLRRPWQLQGGAERVTGFLDDRPVFRLVLGEPADGGVLPAEKRGLLFVGDGRCPRGALDGSRRGGALGPSVEGPDDPPEVGGTQVVTRVSDEITPQRLLGAADGVSSRGGSSLVRGRERRVVRARAKRFERRAAGGAGRLGFRAPPGDRGAPAASRDGRLGGAGDGGREPVGGDGHRAWGALRPAGQGLVEGPLEQVPVRLVAYRVRRLELERAGPEAAMSMMIGRWSEPMCSPVRHSIRSCQEAWAKETSGELGRPRGLILVVAQSSRALPSSSSSAEASHIPWWALKSPSTNESRETGIQSGSKASVRPSAARTGGRKQTPPWWVLAASPSRPMLRSFRPAICHPLRRGAAVLPDRFVSWMQATSAPCFSRKWSSSSLRERSPAALSWTMRKAAPLLFGARRA</sequence>
<dbReference type="InterPro" id="IPR036770">
    <property type="entry name" value="Ankyrin_rpt-contain_sf"/>
</dbReference>
<keyword evidence="5" id="KW-1185">Reference proteome</keyword>
<evidence type="ECO:0000313" key="6">
    <source>
        <dbReference type="WBParaSite" id="maker-uti_cns_0009177-snap-gene-0.4-mRNA-1"/>
    </source>
</evidence>
<feature type="region of interest" description="Disordered" evidence="4">
    <location>
        <begin position="1835"/>
        <end position="1860"/>
    </location>
</feature>
<reference evidence="6" key="1">
    <citation type="submission" date="2016-11" db="UniProtKB">
        <authorList>
            <consortium name="WormBaseParasite"/>
        </authorList>
    </citation>
    <scope>IDENTIFICATION</scope>
</reference>
<dbReference type="PANTHER" id="PTHR24198">
    <property type="entry name" value="ANKYRIN REPEAT AND PROTEIN KINASE DOMAIN-CONTAINING PROTEIN"/>
    <property type="match status" value="1"/>
</dbReference>
<keyword evidence="1" id="KW-0677">Repeat</keyword>